<dbReference type="GO" id="GO:0006094">
    <property type="term" value="P:gluconeogenesis"/>
    <property type="evidence" value="ECO:0007669"/>
    <property type="project" value="UniProtKB-UniPathway"/>
</dbReference>
<protein>
    <recommendedName>
        <fullName evidence="3">Triosephosphate isomerase</fullName>
        <ecNumber evidence="3">5.3.1.1</ecNumber>
    </recommendedName>
</protein>
<reference evidence="4 5" key="1">
    <citation type="journal article" date="2016" name="Nat. Commun.">
        <title>Thousands of microbial genomes shed light on interconnected biogeochemical processes in an aquifer system.</title>
        <authorList>
            <person name="Anantharaman K."/>
            <person name="Brown C.T."/>
            <person name="Hug L.A."/>
            <person name="Sharon I."/>
            <person name="Castelle C.J."/>
            <person name="Probst A.J."/>
            <person name="Thomas B.C."/>
            <person name="Singh A."/>
            <person name="Wilkins M.J."/>
            <person name="Karaoz U."/>
            <person name="Brodie E.L."/>
            <person name="Williams K.H."/>
            <person name="Hubbard S.S."/>
            <person name="Banfield J.F."/>
        </authorList>
    </citation>
    <scope>NUCLEOTIDE SEQUENCE [LARGE SCALE GENOMIC DNA]</scope>
</reference>
<comment type="subcellular location">
    <subcellularLocation>
        <location evidence="3">Cytoplasm</location>
    </subcellularLocation>
</comment>
<dbReference type="GO" id="GO:0046166">
    <property type="term" value="P:glyceraldehyde-3-phosphate biosynthetic process"/>
    <property type="evidence" value="ECO:0007669"/>
    <property type="project" value="TreeGrafter"/>
</dbReference>
<dbReference type="EMBL" id="MFEG01000026">
    <property type="protein sequence ID" value="OGE75714.1"/>
    <property type="molecule type" value="Genomic_DNA"/>
</dbReference>
<dbReference type="GO" id="GO:0019563">
    <property type="term" value="P:glycerol catabolic process"/>
    <property type="evidence" value="ECO:0007669"/>
    <property type="project" value="TreeGrafter"/>
</dbReference>
<dbReference type="AlphaFoldDB" id="A0A1F5NDT2"/>
<comment type="similarity">
    <text evidence="1 3">Belongs to the triosephosphate isomerase family.</text>
</comment>
<keyword evidence="3" id="KW-0312">Gluconeogenesis</keyword>
<dbReference type="GO" id="GO:0006096">
    <property type="term" value="P:glycolytic process"/>
    <property type="evidence" value="ECO:0007669"/>
    <property type="project" value="UniProtKB-UniRule"/>
</dbReference>
<evidence type="ECO:0000313" key="5">
    <source>
        <dbReference type="Proteomes" id="UP000176547"/>
    </source>
</evidence>
<dbReference type="Gene3D" id="3.20.20.70">
    <property type="entry name" value="Aldolase class I"/>
    <property type="match status" value="1"/>
</dbReference>
<evidence type="ECO:0000256" key="3">
    <source>
        <dbReference type="RuleBase" id="RU363013"/>
    </source>
</evidence>
<dbReference type="UniPathway" id="UPA00138"/>
<evidence type="ECO:0000256" key="1">
    <source>
        <dbReference type="ARBA" id="ARBA00007422"/>
    </source>
</evidence>
<comment type="caution">
    <text evidence="4">The sequence shown here is derived from an EMBL/GenBank/DDBJ whole genome shotgun (WGS) entry which is preliminary data.</text>
</comment>
<dbReference type="EC" id="5.3.1.1" evidence="3"/>
<comment type="pathway">
    <text evidence="3">Carbohydrate biosynthesis; gluconeogenesis.</text>
</comment>
<name>A0A1F5NDT2_9BACT</name>
<keyword evidence="3" id="KW-0963">Cytoplasm</keyword>
<dbReference type="UniPathway" id="UPA00109">
    <property type="reaction ID" value="UER00189"/>
</dbReference>
<dbReference type="GO" id="GO:0004807">
    <property type="term" value="F:triose-phosphate isomerase activity"/>
    <property type="evidence" value="ECO:0007669"/>
    <property type="project" value="UniProtKB-UniRule"/>
</dbReference>
<accession>A0A1F5NDT2</accession>
<comment type="pathway">
    <text evidence="3">Carbohydrate degradation; glycolysis; D-glyceraldehyde 3-phosphate from glycerone phosphate: step 1/1.</text>
</comment>
<dbReference type="SUPFAM" id="SSF51351">
    <property type="entry name" value="Triosephosphate isomerase (TIM)"/>
    <property type="match status" value="1"/>
</dbReference>
<comment type="subunit">
    <text evidence="3">Homodimer.</text>
</comment>
<proteinExistence type="inferred from homology"/>
<comment type="catalytic activity">
    <reaction evidence="3">
        <text>D-glyceraldehyde 3-phosphate = dihydroxyacetone phosphate</text>
        <dbReference type="Rhea" id="RHEA:18585"/>
        <dbReference type="ChEBI" id="CHEBI:57642"/>
        <dbReference type="ChEBI" id="CHEBI:59776"/>
        <dbReference type="EC" id="5.3.1.1"/>
    </reaction>
</comment>
<dbReference type="NCBIfam" id="TIGR00419">
    <property type="entry name" value="tim"/>
    <property type="match status" value="1"/>
</dbReference>
<dbReference type="PANTHER" id="PTHR21139:SF42">
    <property type="entry name" value="TRIOSEPHOSPHATE ISOMERASE"/>
    <property type="match status" value="1"/>
</dbReference>
<dbReference type="Proteomes" id="UP000176547">
    <property type="component" value="Unassembled WGS sequence"/>
</dbReference>
<keyword evidence="3" id="KW-0324">Glycolysis</keyword>
<sequence>MMKNLVVANWKMNPVTKEEARELAGRIELAVTAVSREKVEVVICPPHPFLATLQHLLHFVRLGAQNMAAETKGPYTGEVAAGQILSLGGRYVILGHSERRALGEDDKLIARKFALAIVSGLHPILCVGAGTRAGQSMSAISKVVKGQLGAALRTAKAGKADFTVVYEPVWAISRGLGTGEAVSPAHAAGVVTGLRKLAPRSRFIYGGSVDAKNAAGFAGQRALQGALVGGASLDSAEFLQIVKAFSKG</sequence>
<dbReference type="GO" id="GO:0005829">
    <property type="term" value="C:cytosol"/>
    <property type="evidence" value="ECO:0007669"/>
    <property type="project" value="TreeGrafter"/>
</dbReference>
<dbReference type="InterPro" id="IPR000652">
    <property type="entry name" value="Triosephosphate_isomerase"/>
</dbReference>
<evidence type="ECO:0000256" key="2">
    <source>
        <dbReference type="ARBA" id="ARBA00023235"/>
    </source>
</evidence>
<dbReference type="InterPro" id="IPR035990">
    <property type="entry name" value="TIM_sf"/>
</dbReference>
<dbReference type="PROSITE" id="PS51440">
    <property type="entry name" value="TIM_2"/>
    <property type="match status" value="1"/>
</dbReference>
<evidence type="ECO:0000313" key="4">
    <source>
        <dbReference type="EMBL" id="OGE75714.1"/>
    </source>
</evidence>
<organism evidence="4 5">
    <name type="scientific">Candidatus Doudnabacteria bacterium RIFCSPHIGHO2_01_52_17</name>
    <dbReference type="NCBI Taxonomy" id="1817820"/>
    <lineage>
        <taxon>Bacteria</taxon>
        <taxon>Candidatus Doudnaibacteriota</taxon>
    </lineage>
</organism>
<dbReference type="Pfam" id="PF00121">
    <property type="entry name" value="TIM"/>
    <property type="match status" value="1"/>
</dbReference>
<dbReference type="CDD" id="cd00311">
    <property type="entry name" value="TIM"/>
    <property type="match status" value="1"/>
</dbReference>
<dbReference type="InterPro" id="IPR013785">
    <property type="entry name" value="Aldolase_TIM"/>
</dbReference>
<gene>
    <name evidence="4" type="ORF">A3K06_00350</name>
</gene>
<keyword evidence="2 3" id="KW-0413">Isomerase</keyword>
<dbReference type="PANTHER" id="PTHR21139">
    <property type="entry name" value="TRIOSEPHOSPHATE ISOMERASE"/>
    <property type="match status" value="1"/>
</dbReference>